<evidence type="ECO:0000256" key="6">
    <source>
        <dbReference type="ARBA" id="ARBA00022989"/>
    </source>
</evidence>
<organism evidence="10 11">
    <name type="scientific">Pomacea canaliculata</name>
    <name type="common">Golden apple snail</name>
    <dbReference type="NCBI Taxonomy" id="400727"/>
    <lineage>
        <taxon>Eukaryota</taxon>
        <taxon>Metazoa</taxon>
        <taxon>Spiralia</taxon>
        <taxon>Lophotrochozoa</taxon>
        <taxon>Mollusca</taxon>
        <taxon>Gastropoda</taxon>
        <taxon>Caenogastropoda</taxon>
        <taxon>Architaenioglossa</taxon>
        <taxon>Ampullarioidea</taxon>
        <taxon>Ampullariidae</taxon>
        <taxon>Pomacea</taxon>
    </lineage>
</organism>
<reference evidence="10 11" key="1">
    <citation type="submission" date="2018-04" db="EMBL/GenBank/DDBJ databases">
        <title>The genome of golden apple snail Pomacea canaliculata provides insight into stress tolerance and invasive adaptation.</title>
        <authorList>
            <person name="Liu C."/>
            <person name="Liu B."/>
            <person name="Ren Y."/>
            <person name="Zhang Y."/>
            <person name="Wang H."/>
            <person name="Li S."/>
            <person name="Jiang F."/>
            <person name="Yin L."/>
            <person name="Zhang G."/>
            <person name="Qian W."/>
            <person name="Fan W."/>
        </authorList>
    </citation>
    <scope>NUCLEOTIDE SEQUENCE [LARGE SCALE GENOMIC DNA]</scope>
    <source>
        <strain evidence="10">SZHN2017</strain>
        <tissue evidence="10">Muscle</tissue>
    </source>
</reference>
<evidence type="ECO:0000313" key="10">
    <source>
        <dbReference type="EMBL" id="PVD30314.1"/>
    </source>
</evidence>
<keyword evidence="7" id="KW-0443">Lipid metabolism</keyword>
<dbReference type="GO" id="GO:0006629">
    <property type="term" value="P:lipid metabolic process"/>
    <property type="evidence" value="ECO:0007669"/>
    <property type="project" value="UniProtKB-KW"/>
</dbReference>
<dbReference type="GO" id="GO:0005739">
    <property type="term" value="C:mitochondrion"/>
    <property type="evidence" value="ECO:0007669"/>
    <property type="project" value="UniProtKB-SubCell"/>
</dbReference>
<dbReference type="Proteomes" id="UP000245119">
    <property type="component" value="Linkage Group LG5"/>
</dbReference>
<dbReference type="OrthoDB" id="5086500at2759"/>
<keyword evidence="6" id="KW-1133">Transmembrane helix</keyword>
<evidence type="ECO:0008006" key="12">
    <source>
        <dbReference type="Google" id="ProtNLM"/>
    </source>
</evidence>
<evidence type="ECO:0000256" key="5">
    <source>
        <dbReference type="ARBA" id="ARBA00022824"/>
    </source>
</evidence>
<comment type="subcellular location">
    <subcellularLocation>
        <location evidence="2">Endoplasmic reticulum</location>
    </subcellularLocation>
    <subcellularLocation>
        <location evidence="3">Membrane</location>
    </subcellularLocation>
    <subcellularLocation>
        <location evidence="1">Mitochondrion</location>
    </subcellularLocation>
</comment>
<dbReference type="InterPro" id="IPR052374">
    <property type="entry name" value="SERAC1"/>
</dbReference>
<evidence type="ECO:0000256" key="9">
    <source>
        <dbReference type="ARBA" id="ARBA00023136"/>
    </source>
</evidence>
<comment type="caution">
    <text evidence="10">The sequence shown here is derived from an EMBL/GenBank/DDBJ whole genome shotgun (WGS) entry which is preliminary data.</text>
</comment>
<evidence type="ECO:0000256" key="2">
    <source>
        <dbReference type="ARBA" id="ARBA00004240"/>
    </source>
</evidence>
<dbReference type="Gene3D" id="1.25.10.10">
    <property type="entry name" value="Leucine-rich Repeat Variant"/>
    <property type="match status" value="1"/>
</dbReference>
<gene>
    <name evidence="10" type="ORF">C0Q70_09578</name>
</gene>
<dbReference type="PANTHER" id="PTHR48182">
    <property type="entry name" value="PROTEIN SERAC1"/>
    <property type="match status" value="1"/>
</dbReference>
<evidence type="ECO:0000256" key="4">
    <source>
        <dbReference type="ARBA" id="ARBA00022692"/>
    </source>
</evidence>
<keyword evidence="5" id="KW-0256">Endoplasmic reticulum</keyword>
<dbReference type="GO" id="GO:0016020">
    <property type="term" value="C:membrane"/>
    <property type="evidence" value="ECO:0007669"/>
    <property type="project" value="UniProtKB-SubCell"/>
</dbReference>
<dbReference type="InterPro" id="IPR011989">
    <property type="entry name" value="ARM-like"/>
</dbReference>
<dbReference type="AlphaFoldDB" id="A0A2T7PA63"/>
<keyword evidence="8" id="KW-0496">Mitochondrion</keyword>
<dbReference type="SUPFAM" id="SSF53474">
    <property type="entry name" value="alpha/beta-Hydrolases"/>
    <property type="match status" value="1"/>
</dbReference>
<evidence type="ECO:0000256" key="7">
    <source>
        <dbReference type="ARBA" id="ARBA00023098"/>
    </source>
</evidence>
<dbReference type="PANTHER" id="PTHR48182:SF2">
    <property type="entry name" value="PROTEIN SERAC1"/>
    <property type="match status" value="1"/>
</dbReference>
<dbReference type="EMBL" id="PZQS01000005">
    <property type="protein sequence ID" value="PVD30314.1"/>
    <property type="molecule type" value="Genomic_DNA"/>
</dbReference>
<evidence type="ECO:0000256" key="1">
    <source>
        <dbReference type="ARBA" id="ARBA00004173"/>
    </source>
</evidence>
<dbReference type="Gene3D" id="3.40.50.1820">
    <property type="entry name" value="alpha/beta hydrolase"/>
    <property type="match status" value="1"/>
</dbReference>
<accession>A0A2T7PA63</accession>
<keyword evidence="4" id="KW-0812">Transmembrane</keyword>
<dbReference type="InterPro" id="IPR029058">
    <property type="entry name" value="AB_hydrolase_fold"/>
</dbReference>
<evidence type="ECO:0000256" key="3">
    <source>
        <dbReference type="ARBA" id="ARBA00004370"/>
    </source>
</evidence>
<dbReference type="STRING" id="400727.A0A2T7PA63"/>
<name>A0A2T7PA63_POMCA</name>
<sequence>MAAYQYRFVAQAADYRTLIGLAHSQGSDPRFFLPQPALVPSKKTVAEELANLLIVLCNIEDETCINTSNPQQTTLEQNTCRKACMLAEHYLETKDPTADEKDMFWYLDSSTLDVTIDRNLPIAENLELIFLHTIKRLINKQEQAAVFMRNHGLATLQRVNEMKPDQEVAAVTAAILGNLAAFSESEVHQSVVHAGWLGVLKKWSEDENVTLALLAQRALANLDRDWSADVFGDGVFLLYPLYRSKKTVHADIVFIHGLLGGAIKTWRQQDLPVPAPADSPSQVHTACWPKDWLAEDCPHARILSLHYDTSLSTWSGQGSDRDKRTLEGRSKDMLEKLRQAGVGSRPIIWVGHSMGGLLIKQMLELAEGDTRYSTIQTSTCGLLFYGVPHHGLSWAALSSQAHYLLYPSVEVQELSRDSKKLQRLHSHFQNFVRRKNIPCLSFGETLKTKISKTLPKILLVSTQSSDPGVGEFQTMPLNHINICKPSSRESVLYEQTLAFIQRCMFLSLMDRIRQGVMGDTEETHATKDDENTKIS</sequence>
<evidence type="ECO:0000256" key="8">
    <source>
        <dbReference type="ARBA" id="ARBA00023128"/>
    </source>
</evidence>
<protein>
    <recommendedName>
        <fullName evidence="12">Protein SERAC1</fullName>
    </recommendedName>
</protein>
<dbReference type="GO" id="GO:0005783">
    <property type="term" value="C:endoplasmic reticulum"/>
    <property type="evidence" value="ECO:0007669"/>
    <property type="project" value="UniProtKB-SubCell"/>
</dbReference>
<evidence type="ECO:0000313" key="11">
    <source>
        <dbReference type="Proteomes" id="UP000245119"/>
    </source>
</evidence>
<keyword evidence="9" id="KW-0472">Membrane</keyword>
<proteinExistence type="predicted"/>
<keyword evidence="11" id="KW-1185">Reference proteome</keyword>